<evidence type="ECO:0000313" key="2">
    <source>
        <dbReference type="Proteomes" id="UP000070700"/>
    </source>
</evidence>
<dbReference type="EMBL" id="KQ947404">
    <property type="protein sequence ID" value="KUJ23708.1"/>
    <property type="molecule type" value="Genomic_DNA"/>
</dbReference>
<dbReference type="AlphaFoldDB" id="A0A194XU21"/>
<dbReference type="KEGG" id="psco:LY89DRAFT_775969"/>
<reference evidence="1 2" key="1">
    <citation type="submission" date="2015-10" db="EMBL/GenBank/DDBJ databases">
        <title>Full genome of DAOMC 229536 Phialocephala scopiformis, a fungal endophyte of spruce producing the potent anti-insectan compound rugulosin.</title>
        <authorList>
            <consortium name="DOE Joint Genome Institute"/>
            <person name="Walker A.K."/>
            <person name="Frasz S.L."/>
            <person name="Seifert K.A."/>
            <person name="Miller J.D."/>
            <person name="Mondo S.J."/>
            <person name="Labutti K."/>
            <person name="Lipzen A."/>
            <person name="Dockter R."/>
            <person name="Kennedy M."/>
            <person name="Grigoriev I.V."/>
            <person name="Spatafora J.W."/>
        </authorList>
    </citation>
    <scope>NUCLEOTIDE SEQUENCE [LARGE SCALE GENOMIC DNA]</scope>
    <source>
        <strain evidence="1 2">CBS 120377</strain>
    </source>
</reference>
<evidence type="ECO:0000313" key="1">
    <source>
        <dbReference type="EMBL" id="KUJ23708.1"/>
    </source>
</evidence>
<organism evidence="1 2">
    <name type="scientific">Mollisia scopiformis</name>
    <name type="common">Conifer needle endophyte fungus</name>
    <name type="synonym">Phialocephala scopiformis</name>
    <dbReference type="NCBI Taxonomy" id="149040"/>
    <lineage>
        <taxon>Eukaryota</taxon>
        <taxon>Fungi</taxon>
        <taxon>Dikarya</taxon>
        <taxon>Ascomycota</taxon>
        <taxon>Pezizomycotina</taxon>
        <taxon>Leotiomycetes</taxon>
        <taxon>Helotiales</taxon>
        <taxon>Mollisiaceae</taxon>
        <taxon>Mollisia</taxon>
    </lineage>
</organism>
<name>A0A194XU21_MOLSC</name>
<dbReference type="OrthoDB" id="3558040at2759"/>
<protein>
    <submittedName>
        <fullName evidence="1">Uncharacterized protein</fullName>
    </submittedName>
</protein>
<proteinExistence type="predicted"/>
<keyword evidence="2" id="KW-1185">Reference proteome</keyword>
<dbReference type="InParanoid" id="A0A194XU21"/>
<dbReference type="Proteomes" id="UP000070700">
    <property type="component" value="Unassembled WGS sequence"/>
</dbReference>
<dbReference type="GeneID" id="28831722"/>
<dbReference type="RefSeq" id="XP_018078063.1">
    <property type="nucleotide sequence ID" value="XM_018221996.1"/>
</dbReference>
<gene>
    <name evidence="1" type="ORF">LY89DRAFT_775969</name>
</gene>
<accession>A0A194XU21</accession>
<sequence length="412" mass="46205">MSANTTTPHPVSAEVAARIATTPHEGLQSLCDITEDLTIGQAKYHKYNPRTYFTTLIDDPDFLLKSMCHANVGLSGSRAAAFFYPHACTPESDWDFYCSGGDVAVAKFTHLLTSLGATWGINKKSNKETNEAERKKYGEYSDNFSTVEGQLNGHSIQVMWDHEIRKGAFQTILEFHSSIVQCFISASCAVSMYHNISSQNQLVAWYLDWVLHPVKRAKAPKCVAKYVSRGFEVVPYSRKLVGLPNYAQESALNLPSMPRAVSDKGCLLINFDVYQEAPNAVDTALHSATMEEIMNLRWTEELNSELCGPETRSIRGMYRALRSVEPEHCLRGYLKTDGSYASHRAIMSEVTLRLEKVAEEPEVQRLAWGGKPYGDEIDPDTWTSYPVPWMPVSPAIRGGWYQINDKLNYPPV</sequence>